<dbReference type="AlphaFoldDB" id="A0A9W8ZSN3"/>
<feature type="compositionally biased region" description="Acidic residues" evidence="1">
    <location>
        <begin position="222"/>
        <end position="231"/>
    </location>
</feature>
<protein>
    <submittedName>
        <fullName evidence="2">Uncharacterized protein</fullName>
    </submittedName>
</protein>
<evidence type="ECO:0000313" key="3">
    <source>
        <dbReference type="Proteomes" id="UP001150266"/>
    </source>
</evidence>
<feature type="region of interest" description="Disordered" evidence="1">
    <location>
        <begin position="209"/>
        <end position="249"/>
    </location>
</feature>
<keyword evidence="3" id="KW-1185">Reference proteome</keyword>
<accession>A0A9W8ZSN3</accession>
<evidence type="ECO:0000313" key="2">
    <source>
        <dbReference type="EMBL" id="KAJ4465727.1"/>
    </source>
</evidence>
<dbReference type="OrthoDB" id="3104104at2759"/>
<comment type="caution">
    <text evidence="2">The sequence shown here is derived from an EMBL/GenBank/DDBJ whole genome shotgun (WGS) entry which is preliminary data.</text>
</comment>
<name>A0A9W8ZSN3_9AGAR</name>
<dbReference type="Proteomes" id="UP001150266">
    <property type="component" value="Unassembled WGS sequence"/>
</dbReference>
<proteinExistence type="predicted"/>
<feature type="compositionally biased region" description="Acidic residues" evidence="1">
    <location>
        <begin position="45"/>
        <end position="63"/>
    </location>
</feature>
<gene>
    <name evidence="2" type="ORF">J3R30DRAFT_3722083</name>
</gene>
<sequence>MSLQEPSSSTQKFYKLASMVRDTPDMEKRVLKRKQLVPQIGSAPDPDDDPNPGDDNDDEDDEPPPPTPSHSCEACIQCVMQGNTINCIAQPVGLGIMKPIGLKGKNPSVIYMPSSTMLFGLISVSSGTLIYFLPVHSLNTWVDEELYQGPMKCVAERSLVGVGFGEKLDLLAQQNEDIKKQFSSLLGFVSHATSAMEELVCLVQRWPGEEQVEEDKGTDKEKEEEEGEEDEEKMKRKGKEEGFTRGNNA</sequence>
<dbReference type="EMBL" id="JAOTPV010000069">
    <property type="protein sequence ID" value="KAJ4465727.1"/>
    <property type="molecule type" value="Genomic_DNA"/>
</dbReference>
<feature type="region of interest" description="Disordered" evidence="1">
    <location>
        <begin position="31"/>
        <end position="70"/>
    </location>
</feature>
<feature type="compositionally biased region" description="Basic and acidic residues" evidence="1">
    <location>
        <begin position="232"/>
        <end position="243"/>
    </location>
</feature>
<evidence type="ECO:0000256" key="1">
    <source>
        <dbReference type="SAM" id="MobiDB-lite"/>
    </source>
</evidence>
<organism evidence="2 3">
    <name type="scientific">Lentinula aciculospora</name>
    <dbReference type="NCBI Taxonomy" id="153920"/>
    <lineage>
        <taxon>Eukaryota</taxon>
        <taxon>Fungi</taxon>
        <taxon>Dikarya</taxon>
        <taxon>Basidiomycota</taxon>
        <taxon>Agaricomycotina</taxon>
        <taxon>Agaricomycetes</taxon>
        <taxon>Agaricomycetidae</taxon>
        <taxon>Agaricales</taxon>
        <taxon>Marasmiineae</taxon>
        <taxon>Omphalotaceae</taxon>
        <taxon>Lentinula</taxon>
    </lineage>
</organism>
<reference evidence="2" key="1">
    <citation type="submission" date="2022-08" db="EMBL/GenBank/DDBJ databases">
        <title>A Global Phylogenomic Analysis of the Shiitake Genus Lentinula.</title>
        <authorList>
            <consortium name="DOE Joint Genome Institute"/>
            <person name="Sierra-Patev S."/>
            <person name="Min B."/>
            <person name="Naranjo-Ortiz M."/>
            <person name="Looney B."/>
            <person name="Konkel Z."/>
            <person name="Slot J.C."/>
            <person name="Sakamoto Y."/>
            <person name="Steenwyk J.L."/>
            <person name="Rokas A."/>
            <person name="Carro J."/>
            <person name="Camarero S."/>
            <person name="Ferreira P."/>
            <person name="Molpeceres G."/>
            <person name="Ruiz-Duenas F.J."/>
            <person name="Serrano A."/>
            <person name="Henrissat B."/>
            <person name="Drula E."/>
            <person name="Hughes K.W."/>
            <person name="Mata J.L."/>
            <person name="Ishikawa N.K."/>
            <person name="Vargas-Isla R."/>
            <person name="Ushijima S."/>
            <person name="Smith C.A."/>
            <person name="Ahrendt S."/>
            <person name="Andreopoulos W."/>
            <person name="He G."/>
            <person name="Labutti K."/>
            <person name="Lipzen A."/>
            <person name="Ng V."/>
            <person name="Riley R."/>
            <person name="Sandor L."/>
            <person name="Barry K."/>
            <person name="Martinez A.T."/>
            <person name="Xiao Y."/>
            <person name="Gibbons J.G."/>
            <person name="Terashima K."/>
            <person name="Grigoriev I.V."/>
            <person name="Hibbett D.S."/>
        </authorList>
    </citation>
    <scope>NUCLEOTIDE SEQUENCE</scope>
    <source>
        <strain evidence="2">JLM2183</strain>
    </source>
</reference>